<accession>A0A2P5EYU0</accession>
<feature type="region of interest" description="Disordered" evidence="1">
    <location>
        <begin position="1"/>
        <end position="20"/>
    </location>
</feature>
<keyword evidence="3" id="KW-1185">Reference proteome</keyword>
<protein>
    <submittedName>
        <fullName evidence="2">Uncharacterized protein</fullName>
    </submittedName>
</protein>
<gene>
    <name evidence="2" type="ORF">TorRG33x02_135620</name>
</gene>
<dbReference type="AlphaFoldDB" id="A0A2P5EYU0"/>
<evidence type="ECO:0000256" key="1">
    <source>
        <dbReference type="SAM" id="MobiDB-lite"/>
    </source>
</evidence>
<organism evidence="2 3">
    <name type="scientific">Trema orientale</name>
    <name type="common">Charcoal tree</name>
    <name type="synonym">Celtis orientalis</name>
    <dbReference type="NCBI Taxonomy" id="63057"/>
    <lineage>
        <taxon>Eukaryota</taxon>
        <taxon>Viridiplantae</taxon>
        <taxon>Streptophyta</taxon>
        <taxon>Embryophyta</taxon>
        <taxon>Tracheophyta</taxon>
        <taxon>Spermatophyta</taxon>
        <taxon>Magnoliopsida</taxon>
        <taxon>eudicotyledons</taxon>
        <taxon>Gunneridae</taxon>
        <taxon>Pentapetalae</taxon>
        <taxon>rosids</taxon>
        <taxon>fabids</taxon>
        <taxon>Rosales</taxon>
        <taxon>Cannabaceae</taxon>
        <taxon>Trema</taxon>
    </lineage>
</organism>
<dbReference type="OrthoDB" id="1955969at2759"/>
<comment type="caution">
    <text evidence="2">The sequence shown here is derived from an EMBL/GenBank/DDBJ whole genome shotgun (WGS) entry which is preliminary data.</text>
</comment>
<dbReference type="InParanoid" id="A0A2P5EYU0"/>
<sequence length="139" mass="14564">MVRPVIPGGAGGGKIEPSSERISNRPWRVTIAPDEAGCRRVTLVTHPLPLSMQMPRCFLLAKLAKLSLTSQPELTSMACARSAFALSRVTMMGGLGLFLEPAGLPRGRLMASLSAAEETGGTAFGIFGAISNASIPGLW</sequence>
<name>A0A2P5EYU0_TREOI</name>
<evidence type="ECO:0000313" key="3">
    <source>
        <dbReference type="Proteomes" id="UP000237000"/>
    </source>
</evidence>
<evidence type="ECO:0000313" key="2">
    <source>
        <dbReference type="EMBL" id="PON90705.1"/>
    </source>
</evidence>
<reference evidence="3" key="1">
    <citation type="submission" date="2016-06" db="EMBL/GenBank/DDBJ databases">
        <title>Parallel loss of symbiosis genes in relatives of nitrogen-fixing non-legume Parasponia.</title>
        <authorList>
            <person name="Van Velzen R."/>
            <person name="Holmer R."/>
            <person name="Bu F."/>
            <person name="Rutten L."/>
            <person name="Van Zeijl A."/>
            <person name="Liu W."/>
            <person name="Santuari L."/>
            <person name="Cao Q."/>
            <person name="Sharma T."/>
            <person name="Shen D."/>
            <person name="Roswanjaya Y."/>
            <person name="Wardhani T."/>
            <person name="Kalhor M.S."/>
            <person name="Jansen J."/>
            <person name="Van den Hoogen J."/>
            <person name="Gungor B."/>
            <person name="Hartog M."/>
            <person name="Hontelez J."/>
            <person name="Verver J."/>
            <person name="Yang W.-C."/>
            <person name="Schijlen E."/>
            <person name="Repin R."/>
            <person name="Schilthuizen M."/>
            <person name="Schranz E."/>
            <person name="Heidstra R."/>
            <person name="Miyata K."/>
            <person name="Fedorova E."/>
            <person name="Kohlen W."/>
            <person name="Bisseling T."/>
            <person name="Smit S."/>
            <person name="Geurts R."/>
        </authorList>
    </citation>
    <scope>NUCLEOTIDE SEQUENCE [LARGE SCALE GENOMIC DNA]</scope>
    <source>
        <strain evidence="3">cv. RG33-2</strain>
    </source>
</reference>
<dbReference type="Proteomes" id="UP000237000">
    <property type="component" value="Unassembled WGS sequence"/>
</dbReference>
<proteinExistence type="predicted"/>
<dbReference type="EMBL" id="JXTC01000081">
    <property type="protein sequence ID" value="PON90705.1"/>
    <property type="molecule type" value="Genomic_DNA"/>
</dbReference>